<gene>
    <name evidence="4" type="ORF">EEDITHA_LOCUS7617</name>
</gene>
<evidence type="ECO:0000313" key="4">
    <source>
        <dbReference type="EMBL" id="CAH2091786.1"/>
    </source>
</evidence>
<dbReference type="PANTHER" id="PTHR11559">
    <property type="entry name" value="CARBOXYLESTERASE"/>
    <property type="match status" value="1"/>
</dbReference>
<evidence type="ECO:0000259" key="3">
    <source>
        <dbReference type="Pfam" id="PF00135"/>
    </source>
</evidence>
<proteinExistence type="predicted"/>
<dbReference type="EMBL" id="CAKOGL010000011">
    <property type="protein sequence ID" value="CAH2091786.1"/>
    <property type="molecule type" value="Genomic_DNA"/>
</dbReference>
<feature type="signal peptide" evidence="2">
    <location>
        <begin position="1"/>
        <end position="16"/>
    </location>
</feature>
<feature type="domain" description="Carboxylesterase type B" evidence="3">
    <location>
        <begin position="22"/>
        <end position="514"/>
    </location>
</feature>
<sequence>MNFYILLSFCVVCVSSRESRIDPLVLINQGLVRGLRSSDGSYSSFLGIPYALIDLNNPFGPSKPSPSFGLDVFNAYYGLVKCPQLIHGISYIGAEVLDCLRLNVYSPTIASSQNPVPVLVWIHGGDFGTGYAGEFIPERLVNEGIIVVTINYRLGPYGFMCLDIPSVPGNQGLKDQYDALLWIRNNIRSFGGNPHNITIAGQGAGASSALLHLFSSKDKVYSKVIAESGTPQTLSSFVEGDVDAAIKLALQLGFNTTETEEALRFLSQVSHELVTGAAVDLGLSLKPCREKSFSGINNFIETNPYSISNQTKVQNTPILIGRTNTEILHLSNVYGDDYFRSDPFYNKIKDNFNLDENQLTAASNIVKNFYIGGEPISMLLENVLENFESDIVYNHPLERTITQLLNENAGSVYAYVFSFVDNAQTHSTTNSDELKYLFHMLNNGVESNEQSQLISDRMVTMWANFVKFGNPTPETNQLLPVTWSPVIENTRPYLVIDSDIRLEYRINNDRMAFWDLFYITYGQYNKYLRKCNI</sequence>
<dbReference type="InterPro" id="IPR029058">
    <property type="entry name" value="AB_hydrolase_fold"/>
</dbReference>
<reference evidence="4" key="1">
    <citation type="submission" date="2022-03" db="EMBL/GenBank/DDBJ databases">
        <authorList>
            <person name="Tunstrom K."/>
        </authorList>
    </citation>
    <scope>NUCLEOTIDE SEQUENCE</scope>
</reference>
<dbReference type="Gene3D" id="3.40.50.1820">
    <property type="entry name" value="alpha/beta hydrolase"/>
    <property type="match status" value="1"/>
</dbReference>
<keyword evidence="2" id="KW-0732">Signal</keyword>
<evidence type="ECO:0000256" key="2">
    <source>
        <dbReference type="SAM" id="SignalP"/>
    </source>
</evidence>
<keyword evidence="1" id="KW-0325">Glycoprotein</keyword>
<evidence type="ECO:0000256" key="1">
    <source>
        <dbReference type="ARBA" id="ARBA00023180"/>
    </source>
</evidence>
<name>A0AAU9TX95_EUPED</name>
<dbReference type="Pfam" id="PF00135">
    <property type="entry name" value="COesterase"/>
    <property type="match status" value="1"/>
</dbReference>
<dbReference type="AlphaFoldDB" id="A0AAU9TX95"/>
<protein>
    <recommendedName>
        <fullName evidence="3">Carboxylesterase type B domain-containing protein</fullName>
    </recommendedName>
</protein>
<feature type="chain" id="PRO_5043605864" description="Carboxylesterase type B domain-containing protein" evidence="2">
    <location>
        <begin position="17"/>
        <end position="533"/>
    </location>
</feature>
<organism evidence="4 5">
    <name type="scientific">Euphydryas editha</name>
    <name type="common">Edith's checkerspot</name>
    <dbReference type="NCBI Taxonomy" id="104508"/>
    <lineage>
        <taxon>Eukaryota</taxon>
        <taxon>Metazoa</taxon>
        <taxon>Ecdysozoa</taxon>
        <taxon>Arthropoda</taxon>
        <taxon>Hexapoda</taxon>
        <taxon>Insecta</taxon>
        <taxon>Pterygota</taxon>
        <taxon>Neoptera</taxon>
        <taxon>Endopterygota</taxon>
        <taxon>Lepidoptera</taxon>
        <taxon>Glossata</taxon>
        <taxon>Ditrysia</taxon>
        <taxon>Papilionoidea</taxon>
        <taxon>Nymphalidae</taxon>
        <taxon>Nymphalinae</taxon>
        <taxon>Euphydryas</taxon>
    </lineage>
</organism>
<dbReference type="InterPro" id="IPR050309">
    <property type="entry name" value="Type-B_Carboxylest/Lipase"/>
</dbReference>
<accession>A0AAU9TX95</accession>
<comment type="caution">
    <text evidence="4">The sequence shown here is derived from an EMBL/GenBank/DDBJ whole genome shotgun (WGS) entry which is preliminary data.</text>
</comment>
<dbReference type="SUPFAM" id="SSF53474">
    <property type="entry name" value="alpha/beta-Hydrolases"/>
    <property type="match status" value="1"/>
</dbReference>
<keyword evidence="5" id="KW-1185">Reference proteome</keyword>
<dbReference type="Proteomes" id="UP001153954">
    <property type="component" value="Unassembled WGS sequence"/>
</dbReference>
<evidence type="ECO:0000313" key="5">
    <source>
        <dbReference type="Proteomes" id="UP001153954"/>
    </source>
</evidence>
<dbReference type="InterPro" id="IPR002018">
    <property type="entry name" value="CarbesteraseB"/>
</dbReference>